<sequence>MRLRWVCGSVMCNWMVTGAAWQMAMGFSGGLQRGLHRGGLTCSKCAEFPSSNLPLSPIFEFLRLVDNSARGLIDMAALSVGDILQIITVISEVSTALLDWRGSRAECRAIVDELDSTRLALENVRGVTFDNARRLQALRTVTQRCIIAVNAFAELVGKYTPHLEPGATRRKPLSMYHRARFRYFAQNRDQAALRQQIQTHVRAIQIILHTAQL</sequence>
<dbReference type="Proteomes" id="UP001321760">
    <property type="component" value="Unassembled WGS sequence"/>
</dbReference>
<dbReference type="PANTHER" id="PTHR38886:SF1">
    <property type="entry name" value="NACHT-NTPASE AND P-LOOP NTPASES N-TERMINAL DOMAIN-CONTAINING PROTEIN"/>
    <property type="match status" value="1"/>
</dbReference>
<protein>
    <recommendedName>
        <fullName evidence="3">Fungal N-terminal domain-containing protein</fullName>
    </recommendedName>
</protein>
<dbReference type="EMBL" id="MU865936">
    <property type="protein sequence ID" value="KAK4449610.1"/>
    <property type="molecule type" value="Genomic_DNA"/>
</dbReference>
<proteinExistence type="predicted"/>
<evidence type="ECO:0000313" key="2">
    <source>
        <dbReference type="Proteomes" id="UP001321760"/>
    </source>
</evidence>
<evidence type="ECO:0008006" key="3">
    <source>
        <dbReference type="Google" id="ProtNLM"/>
    </source>
</evidence>
<evidence type="ECO:0000313" key="1">
    <source>
        <dbReference type="EMBL" id="KAK4449610.1"/>
    </source>
</evidence>
<reference evidence="1" key="2">
    <citation type="submission" date="2023-05" db="EMBL/GenBank/DDBJ databases">
        <authorList>
            <consortium name="Lawrence Berkeley National Laboratory"/>
            <person name="Steindorff A."/>
            <person name="Hensen N."/>
            <person name="Bonometti L."/>
            <person name="Westerberg I."/>
            <person name="Brannstrom I.O."/>
            <person name="Guillou S."/>
            <person name="Cros-Aarteil S."/>
            <person name="Calhoun S."/>
            <person name="Haridas S."/>
            <person name="Kuo A."/>
            <person name="Mondo S."/>
            <person name="Pangilinan J."/>
            <person name="Riley R."/>
            <person name="Labutti K."/>
            <person name="Andreopoulos B."/>
            <person name="Lipzen A."/>
            <person name="Chen C."/>
            <person name="Yanf M."/>
            <person name="Daum C."/>
            <person name="Ng V."/>
            <person name="Clum A."/>
            <person name="Ohm R."/>
            <person name="Martin F."/>
            <person name="Silar P."/>
            <person name="Natvig D."/>
            <person name="Lalanne C."/>
            <person name="Gautier V."/>
            <person name="Ament-Velasquez S.L."/>
            <person name="Kruys A."/>
            <person name="Hutchinson M.I."/>
            <person name="Powell A.J."/>
            <person name="Barry K."/>
            <person name="Miller A.N."/>
            <person name="Grigoriev I.V."/>
            <person name="Debuchy R."/>
            <person name="Gladieux P."/>
            <person name="Thoren M.H."/>
            <person name="Johannesson H."/>
        </authorList>
    </citation>
    <scope>NUCLEOTIDE SEQUENCE</scope>
    <source>
        <strain evidence="1">PSN243</strain>
    </source>
</reference>
<comment type="caution">
    <text evidence="1">The sequence shown here is derived from an EMBL/GenBank/DDBJ whole genome shotgun (WGS) entry which is preliminary data.</text>
</comment>
<reference evidence="1" key="1">
    <citation type="journal article" date="2023" name="Mol. Phylogenet. Evol.">
        <title>Genome-scale phylogeny and comparative genomics of the fungal order Sordariales.</title>
        <authorList>
            <person name="Hensen N."/>
            <person name="Bonometti L."/>
            <person name="Westerberg I."/>
            <person name="Brannstrom I.O."/>
            <person name="Guillou S."/>
            <person name="Cros-Aarteil S."/>
            <person name="Calhoun S."/>
            <person name="Haridas S."/>
            <person name="Kuo A."/>
            <person name="Mondo S."/>
            <person name="Pangilinan J."/>
            <person name="Riley R."/>
            <person name="LaButti K."/>
            <person name="Andreopoulos B."/>
            <person name="Lipzen A."/>
            <person name="Chen C."/>
            <person name="Yan M."/>
            <person name="Daum C."/>
            <person name="Ng V."/>
            <person name="Clum A."/>
            <person name="Steindorff A."/>
            <person name="Ohm R.A."/>
            <person name="Martin F."/>
            <person name="Silar P."/>
            <person name="Natvig D.O."/>
            <person name="Lalanne C."/>
            <person name="Gautier V."/>
            <person name="Ament-Velasquez S.L."/>
            <person name="Kruys A."/>
            <person name="Hutchinson M.I."/>
            <person name="Powell A.J."/>
            <person name="Barry K."/>
            <person name="Miller A.N."/>
            <person name="Grigoriev I.V."/>
            <person name="Debuchy R."/>
            <person name="Gladieux P."/>
            <person name="Hiltunen Thoren M."/>
            <person name="Johannesson H."/>
        </authorList>
    </citation>
    <scope>NUCLEOTIDE SEQUENCE</scope>
    <source>
        <strain evidence="1">PSN243</strain>
    </source>
</reference>
<accession>A0AAV9GNU3</accession>
<organism evidence="1 2">
    <name type="scientific">Podospora aff. communis PSN243</name>
    <dbReference type="NCBI Taxonomy" id="3040156"/>
    <lineage>
        <taxon>Eukaryota</taxon>
        <taxon>Fungi</taxon>
        <taxon>Dikarya</taxon>
        <taxon>Ascomycota</taxon>
        <taxon>Pezizomycotina</taxon>
        <taxon>Sordariomycetes</taxon>
        <taxon>Sordariomycetidae</taxon>
        <taxon>Sordariales</taxon>
        <taxon>Podosporaceae</taxon>
        <taxon>Podospora</taxon>
    </lineage>
</organism>
<keyword evidence="2" id="KW-1185">Reference proteome</keyword>
<name>A0AAV9GNU3_9PEZI</name>
<dbReference type="AlphaFoldDB" id="A0AAV9GNU3"/>
<gene>
    <name evidence="1" type="ORF">QBC34DRAFT_86733</name>
</gene>
<dbReference type="PANTHER" id="PTHR38886">
    <property type="entry name" value="SESA DOMAIN-CONTAINING PROTEIN"/>
    <property type="match status" value="1"/>
</dbReference>